<feature type="transmembrane region" description="Helical" evidence="6">
    <location>
        <begin position="343"/>
        <end position="366"/>
    </location>
</feature>
<feature type="transmembrane region" description="Helical" evidence="6">
    <location>
        <begin position="70"/>
        <end position="88"/>
    </location>
</feature>
<gene>
    <name evidence="7" type="ORF">IPA_00300</name>
</gene>
<feature type="transmembrane region" description="Helical" evidence="6">
    <location>
        <begin position="36"/>
        <end position="58"/>
    </location>
</feature>
<dbReference type="InterPro" id="IPR036259">
    <property type="entry name" value="MFS_trans_sf"/>
</dbReference>
<feature type="transmembrane region" description="Helical" evidence="6">
    <location>
        <begin position="256"/>
        <end position="275"/>
    </location>
</feature>
<protein>
    <recommendedName>
        <fullName evidence="9">Major facilitator superfamily (MFS) profile domain-containing protein</fullName>
    </recommendedName>
</protein>
<dbReference type="PANTHER" id="PTHR23501:SF191">
    <property type="entry name" value="VACUOLAR BASIC AMINO ACID TRANSPORTER 4"/>
    <property type="match status" value="1"/>
</dbReference>
<evidence type="ECO:0000313" key="7">
    <source>
        <dbReference type="EMBL" id="UXD21967.1"/>
    </source>
</evidence>
<dbReference type="KEGG" id="ipc:IPA_00300"/>
<comment type="subcellular location">
    <subcellularLocation>
        <location evidence="1">Endomembrane system</location>
        <topology evidence="1">Multi-pass membrane protein</topology>
    </subcellularLocation>
</comment>
<organism evidence="7 8">
    <name type="scientific">Ignicoccus pacificus DSM 13166</name>
    <dbReference type="NCBI Taxonomy" id="940294"/>
    <lineage>
        <taxon>Archaea</taxon>
        <taxon>Thermoproteota</taxon>
        <taxon>Thermoprotei</taxon>
        <taxon>Desulfurococcales</taxon>
        <taxon>Desulfurococcaceae</taxon>
        <taxon>Ignicoccus</taxon>
    </lineage>
</organism>
<evidence type="ECO:0000256" key="5">
    <source>
        <dbReference type="ARBA" id="ARBA00023136"/>
    </source>
</evidence>
<feature type="transmembrane region" description="Helical" evidence="6">
    <location>
        <begin position="193"/>
        <end position="213"/>
    </location>
</feature>
<dbReference type="EMBL" id="CP006868">
    <property type="protein sequence ID" value="UXD21967.1"/>
    <property type="molecule type" value="Genomic_DNA"/>
</dbReference>
<keyword evidence="2" id="KW-0813">Transport</keyword>
<evidence type="ECO:0000256" key="4">
    <source>
        <dbReference type="ARBA" id="ARBA00022989"/>
    </source>
</evidence>
<dbReference type="Pfam" id="PF07690">
    <property type="entry name" value="MFS_1"/>
    <property type="match status" value="1"/>
</dbReference>
<dbReference type="SUPFAM" id="SSF103473">
    <property type="entry name" value="MFS general substrate transporter"/>
    <property type="match status" value="1"/>
</dbReference>
<proteinExistence type="predicted"/>
<feature type="transmembrane region" description="Helical" evidence="6">
    <location>
        <begin position="12"/>
        <end position="30"/>
    </location>
</feature>
<dbReference type="Proteomes" id="UP001063698">
    <property type="component" value="Chromosome"/>
</dbReference>
<name>A0A977KAA9_9CREN</name>
<dbReference type="InterPro" id="IPR011701">
    <property type="entry name" value="MFS"/>
</dbReference>
<dbReference type="GO" id="GO:0012505">
    <property type="term" value="C:endomembrane system"/>
    <property type="evidence" value="ECO:0007669"/>
    <property type="project" value="UniProtKB-SubCell"/>
</dbReference>
<feature type="transmembrane region" description="Helical" evidence="6">
    <location>
        <begin position="315"/>
        <end position="337"/>
    </location>
</feature>
<dbReference type="Gene3D" id="1.20.1250.20">
    <property type="entry name" value="MFS general substrate transporter like domains"/>
    <property type="match status" value="2"/>
</dbReference>
<feature type="transmembrane region" description="Helical" evidence="6">
    <location>
        <begin position="133"/>
        <end position="150"/>
    </location>
</feature>
<feature type="transmembrane region" description="Helical" evidence="6">
    <location>
        <begin position="100"/>
        <end position="121"/>
    </location>
</feature>
<dbReference type="GO" id="GO:0005886">
    <property type="term" value="C:plasma membrane"/>
    <property type="evidence" value="ECO:0007669"/>
    <property type="project" value="TreeGrafter"/>
</dbReference>
<sequence length="374" mass="39064">MEEELRDLEELAVLLSLPGTALLVLLPLYIKTLGGGSELIGIASSVGPITFALVRLVGGAATDVFGRKKTFIFGLLLYALGLLLLALAPNADAVTLGGSLTGAGAMIAMTSAIVIVADIAAFAEVYGRLASKMALGGVLGSIIPFAALYFLPEIDAFRATFLIYFLISLYATKKSFELKETMPKHSKLIFEWSLEWLIATLVGSLASLASGIVTPFYPVYIASKFKLGAIDVMLSYAPSAVAAITSPRISGLLNPTTSLVLFNLIGVLGSSAIVLGGLAVAAIGLALVVGAVGGAAVAQDTLVAKGCRHSCGFMIGLYASITQLFMGLGSLFGGMMYSKNPQLVFLVAALSFMGATLVSFFFLLIIREERGRNI</sequence>
<reference evidence="7" key="1">
    <citation type="submission" date="2013-11" db="EMBL/GenBank/DDBJ databases">
        <title>Comparative genomics of Ignicoccus.</title>
        <authorList>
            <person name="Podar M."/>
        </authorList>
    </citation>
    <scope>NUCLEOTIDE SEQUENCE</scope>
    <source>
        <strain evidence="7">DSM 13166</strain>
    </source>
</reference>
<keyword evidence="4 6" id="KW-1133">Transmembrane helix</keyword>
<evidence type="ECO:0000313" key="8">
    <source>
        <dbReference type="Proteomes" id="UP001063698"/>
    </source>
</evidence>
<evidence type="ECO:0000256" key="6">
    <source>
        <dbReference type="SAM" id="Phobius"/>
    </source>
</evidence>
<evidence type="ECO:0008006" key="9">
    <source>
        <dbReference type="Google" id="ProtNLM"/>
    </source>
</evidence>
<accession>A0A977KAA9</accession>
<dbReference type="GO" id="GO:0022857">
    <property type="term" value="F:transmembrane transporter activity"/>
    <property type="evidence" value="ECO:0007669"/>
    <property type="project" value="InterPro"/>
</dbReference>
<keyword evidence="8" id="KW-1185">Reference proteome</keyword>
<keyword evidence="3 6" id="KW-0812">Transmembrane</keyword>
<dbReference type="AlphaFoldDB" id="A0A977KAA9"/>
<feature type="transmembrane region" description="Helical" evidence="6">
    <location>
        <begin position="156"/>
        <end position="172"/>
    </location>
</feature>
<evidence type="ECO:0000256" key="1">
    <source>
        <dbReference type="ARBA" id="ARBA00004127"/>
    </source>
</evidence>
<dbReference type="PANTHER" id="PTHR23501">
    <property type="entry name" value="MAJOR FACILITATOR SUPERFAMILY"/>
    <property type="match status" value="1"/>
</dbReference>
<evidence type="ECO:0000256" key="2">
    <source>
        <dbReference type="ARBA" id="ARBA00022448"/>
    </source>
</evidence>
<keyword evidence="5 6" id="KW-0472">Membrane</keyword>
<evidence type="ECO:0000256" key="3">
    <source>
        <dbReference type="ARBA" id="ARBA00022692"/>
    </source>
</evidence>